<keyword evidence="4 11" id="KW-0378">Hydrolase</keyword>
<protein>
    <recommendedName>
        <fullName evidence="11">ATP-dependent DNA helicase DinG</fullName>
        <ecNumber evidence="11">5.6.2.3</ecNumber>
    </recommendedName>
    <alternativeName>
        <fullName evidence="11">DNA 5'-3' helicase DinG</fullName>
    </alternativeName>
</protein>
<dbReference type="EMBL" id="VYSB01000002">
    <property type="protein sequence ID" value="MYZ51288.1"/>
    <property type="molecule type" value="Genomic_DNA"/>
</dbReference>
<dbReference type="PANTHER" id="PTHR11472:SF59">
    <property type="entry name" value="ATP-DEPENDENT DNA HELICASE DING"/>
    <property type="match status" value="1"/>
</dbReference>
<dbReference type="SMART" id="SM00491">
    <property type="entry name" value="HELICc2"/>
    <property type="match status" value="1"/>
</dbReference>
<dbReference type="GO" id="GO:0051539">
    <property type="term" value="F:4 iron, 4 sulfur cluster binding"/>
    <property type="evidence" value="ECO:0007669"/>
    <property type="project" value="UniProtKB-UniRule"/>
</dbReference>
<dbReference type="Gene3D" id="3.40.50.300">
    <property type="entry name" value="P-loop containing nucleotide triphosphate hydrolases"/>
    <property type="match status" value="2"/>
</dbReference>
<keyword evidence="7 11" id="KW-0408">Iron</keyword>
<sequence length="808" mass="88065">MSKVEMARSALQVFDQVVAASGLRVREGQRLMAEQVALTFSEADLGKPPEDEDGPIEALEPQRSIAVIQAGTGVGKSLAYSVPAIALALARNTRVMISTATVALQEQLVAKDLPALANSLPQPFRFALAKGRGRYVCKLKLDRWSSGSDGGDGDAAWDAEDDLFAEEARPTSAGRSVSLAQEQVERQTFYQDLQRQLERGRWDGDRDQLEQPPEAAWWAAVAAEGSSCTARHCPAYDQCSYYAARKSLVGAQVIVVNHDLLLSSLGSRLLPELDNCLLVLDEAHHLPGIALDQFASSMDLSRLKWIDKLASQAVRTGGLLAVSEVAEIPRISAQLRQLMLDLARLVMHHHGAALKGEEAPAFGSRRAGAGGLANQPGRYRVPRGQLHPELIEPLAQLSHQAQEFLDALRAVSKALRAEIKAQPDQAKRLSQLYAQLGTLAPRLEAVAATTQLMLQDPAEGTAPAAKWFTLATQGDYIVLQAHASPTLPGATLRQHLWSVVRGAVLTSATLTSLGRFDFFLKEVGLFGDPCALALEVQSPFDFARQGRLVLVDDLPDPKDATAYNAAMVQALLRDLQQVEHGALVLFTSRAQLRLADESLPESLREIVLMQTALPRWQLLSRHRERVAAGQPSVIFGMQSFGEGLDLPGPLCEDLFITKLPFSPPDDPVGEARAEWLRQVGRDPFTELVVPATAIRLAQWVGRAIRTEEDEAHVTCYDRRLSRTSYGQRLLQGLPPFTRITRGGPSGAGGPAGQSTWGSAREGLVGTDPPRVSRRLPPLRRWSHEEVSEFFPRGPRARRAHGVGASRRA</sequence>
<reference evidence="14 15" key="1">
    <citation type="submission" date="2019-09" db="EMBL/GenBank/DDBJ databases">
        <title>Identification of Malikia spinosa a prominent benzene-, toluene-, and ethylbenzene-degrading bacterium: enrichment, isolation and whole genome sequencing.</title>
        <authorList>
            <person name="Tancsics A."/>
            <person name="Revesz F."/>
            <person name="Kriszt B."/>
        </authorList>
    </citation>
    <scope>NUCLEOTIDE SEQUENCE [LARGE SCALE GENOMIC DNA]</scope>
    <source>
        <strain evidence="14 15">AB6</strain>
    </source>
</reference>
<evidence type="ECO:0000256" key="2">
    <source>
        <dbReference type="ARBA" id="ARBA00022723"/>
    </source>
</evidence>
<proteinExistence type="inferred from homology"/>
<dbReference type="GO" id="GO:0016818">
    <property type="term" value="F:hydrolase activity, acting on acid anhydrides, in phosphorus-containing anhydrides"/>
    <property type="evidence" value="ECO:0007669"/>
    <property type="project" value="InterPro"/>
</dbReference>
<name>A0A7C9J4X2_9BURK</name>
<keyword evidence="10 11" id="KW-0413">Isomerase</keyword>
<evidence type="ECO:0000256" key="11">
    <source>
        <dbReference type="HAMAP-Rule" id="MF_02205"/>
    </source>
</evidence>
<comment type="cofactor">
    <cofactor evidence="11">
        <name>[4Fe-4S] cluster</name>
        <dbReference type="ChEBI" id="CHEBI:49883"/>
    </cofactor>
    <text evidence="11">Binds 1 [4Fe-4S] cluster.</text>
</comment>
<evidence type="ECO:0000259" key="13">
    <source>
        <dbReference type="PROSITE" id="PS51193"/>
    </source>
</evidence>
<dbReference type="InterPro" id="IPR014013">
    <property type="entry name" value="Helic_SF1/SF2_ATP-bd_DinG/Rad3"/>
</dbReference>
<dbReference type="GO" id="GO:0005524">
    <property type="term" value="F:ATP binding"/>
    <property type="evidence" value="ECO:0007669"/>
    <property type="project" value="UniProtKB-UniRule"/>
</dbReference>
<keyword evidence="3 11" id="KW-0547">Nucleotide-binding</keyword>
<evidence type="ECO:0000256" key="3">
    <source>
        <dbReference type="ARBA" id="ARBA00022741"/>
    </source>
</evidence>
<evidence type="ECO:0000256" key="5">
    <source>
        <dbReference type="ARBA" id="ARBA00022806"/>
    </source>
</evidence>
<keyword evidence="6 11" id="KW-0067">ATP-binding</keyword>
<evidence type="ECO:0000256" key="1">
    <source>
        <dbReference type="ARBA" id="ARBA00022485"/>
    </source>
</evidence>
<gene>
    <name evidence="11 14" type="primary">dinG</name>
    <name evidence="14" type="ORF">F5985_03860</name>
</gene>
<comment type="function">
    <text evidence="11">DNA-dependent ATPase and 5'-3' DNA helicase. Unwinds D-loops, R-loops, forked DNA and G-quadruplex DNA.</text>
</comment>
<feature type="binding site" evidence="11">
    <location>
        <position position="228"/>
    </location>
    <ligand>
        <name>[4Fe-4S] cluster</name>
        <dbReference type="ChEBI" id="CHEBI:49883"/>
    </ligand>
</feature>
<evidence type="ECO:0000256" key="7">
    <source>
        <dbReference type="ARBA" id="ARBA00023004"/>
    </source>
</evidence>
<keyword evidence="1 11" id="KW-0004">4Fe-4S</keyword>
<evidence type="ECO:0000256" key="10">
    <source>
        <dbReference type="ARBA" id="ARBA00023235"/>
    </source>
</evidence>
<dbReference type="GO" id="GO:0033677">
    <property type="term" value="F:DNA/RNA helicase activity"/>
    <property type="evidence" value="ECO:0007669"/>
    <property type="project" value="TreeGrafter"/>
</dbReference>
<comment type="caution">
    <text evidence="14">The sequence shown here is derived from an EMBL/GenBank/DDBJ whole genome shotgun (WGS) entry which is preliminary data.</text>
</comment>
<evidence type="ECO:0000256" key="8">
    <source>
        <dbReference type="ARBA" id="ARBA00023014"/>
    </source>
</evidence>
<dbReference type="Pfam" id="PF13307">
    <property type="entry name" value="Helicase_C_2"/>
    <property type="match status" value="1"/>
</dbReference>
<dbReference type="InterPro" id="IPR014001">
    <property type="entry name" value="Helicase_ATP-bd"/>
</dbReference>
<dbReference type="InterPro" id="IPR045028">
    <property type="entry name" value="DinG/Rad3-like"/>
</dbReference>
<evidence type="ECO:0000313" key="15">
    <source>
        <dbReference type="Proteomes" id="UP000481947"/>
    </source>
</evidence>
<evidence type="ECO:0000256" key="12">
    <source>
        <dbReference type="SAM" id="MobiDB-lite"/>
    </source>
</evidence>
<dbReference type="Proteomes" id="UP000481947">
    <property type="component" value="Unassembled WGS sequence"/>
</dbReference>
<dbReference type="PANTHER" id="PTHR11472">
    <property type="entry name" value="DNA REPAIR DEAD HELICASE RAD3/XP-D SUBFAMILY MEMBER"/>
    <property type="match status" value="1"/>
</dbReference>
<keyword evidence="8 11" id="KW-0411">Iron-sulfur</keyword>
<keyword evidence="5 11" id="KW-0347">Helicase</keyword>
<dbReference type="GO" id="GO:0043139">
    <property type="term" value="F:5'-3' DNA helicase activity"/>
    <property type="evidence" value="ECO:0007669"/>
    <property type="project" value="UniProtKB-UniRule"/>
</dbReference>
<dbReference type="InterPro" id="IPR006555">
    <property type="entry name" value="ATP-dep_Helicase_C"/>
</dbReference>
<dbReference type="NCBIfam" id="NF008729">
    <property type="entry name" value="PRK11747.1"/>
    <property type="match status" value="1"/>
</dbReference>
<dbReference type="GO" id="GO:0009432">
    <property type="term" value="P:SOS response"/>
    <property type="evidence" value="ECO:0007669"/>
    <property type="project" value="TreeGrafter"/>
</dbReference>
<feature type="compositionally biased region" description="Basic residues" evidence="12">
    <location>
        <begin position="794"/>
        <end position="808"/>
    </location>
</feature>
<dbReference type="RefSeq" id="WP_161124383.1">
    <property type="nucleotide sequence ID" value="NZ_VYSB01000002.1"/>
</dbReference>
<keyword evidence="2 11" id="KW-0479">Metal-binding</keyword>
<dbReference type="SMART" id="SM00487">
    <property type="entry name" value="DEXDc"/>
    <property type="match status" value="1"/>
</dbReference>
<dbReference type="EC" id="5.6.2.3" evidence="11"/>
<dbReference type="SUPFAM" id="SSF52540">
    <property type="entry name" value="P-loop containing nucleoside triphosphate hydrolases"/>
    <property type="match status" value="1"/>
</dbReference>
<accession>A0A7C9J4X2</accession>
<dbReference type="GO" id="GO:0006281">
    <property type="term" value="P:DNA repair"/>
    <property type="evidence" value="ECO:0007669"/>
    <property type="project" value="TreeGrafter"/>
</dbReference>
<dbReference type="InterPro" id="IPR027417">
    <property type="entry name" value="P-loop_NTPase"/>
</dbReference>
<keyword evidence="9 11" id="KW-0238">DNA-binding</keyword>
<feature type="binding site" evidence="11">
    <location>
        <position position="233"/>
    </location>
    <ligand>
        <name>[4Fe-4S] cluster</name>
        <dbReference type="ChEBI" id="CHEBI:49883"/>
    </ligand>
</feature>
<dbReference type="InterPro" id="IPR039000">
    <property type="entry name" value="DinG_proteobact"/>
</dbReference>
<feature type="binding site" evidence="11">
    <location>
        <position position="239"/>
    </location>
    <ligand>
        <name>[4Fe-4S] cluster</name>
        <dbReference type="ChEBI" id="CHEBI:49883"/>
    </ligand>
</feature>
<dbReference type="GO" id="GO:0046872">
    <property type="term" value="F:metal ion binding"/>
    <property type="evidence" value="ECO:0007669"/>
    <property type="project" value="UniProtKB-KW"/>
</dbReference>
<dbReference type="AlphaFoldDB" id="A0A7C9J4X2"/>
<comment type="similarity">
    <text evidence="11">Belongs to the helicase family. DinG subfamily. Type 1 sub-subfamily.</text>
</comment>
<dbReference type="InterPro" id="IPR010614">
    <property type="entry name" value="RAD3-like_helicase_DEAD"/>
</dbReference>
<evidence type="ECO:0000313" key="14">
    <source>
        <dbReference type="EMBL" id="MYZ51288.1"/>
    </source>
</evidence>
<evidence type="ECO:0000256" key="6">
    <source>
        <dbReference type="ARBA" id="ARBA00022840"/>
    </source>
</evidence>
<evidence type="ECO:0000256" key="9">
    <source>
        <dbReference type="ARBA" id="ARBA00023125"/>
    </source>
</evidence>
<comment type="catalytic activity">
    <reaction evidence="11">
        <text>ATP + H2O = ADP + phosphate + H(+)</text>
        <dbReference type="Rhea" id="RHEA:13065"/>
        <dbReference type="ChEBI" id="CHEBI:15377"/>
        <dbReference type="ChEBI" id="CHEBI:15378"/>
        <dbReference type="ChEBI" id="CHEBI:30616"/>
        <dbReference type="ChEBI" id="CHEBI:43474"/>
        <dbReference type="ChEBI" id="CHEBI:456216"/>
        <dbReference type="EC" id="5.6.2.3"/>
    </reaction>
</comment>
<dbReference type="PROSITE" id="PS51193">
    <property type="entry name" value="HELICASE_ATP_BIND_2"/>
    <property type="match status" value="1"/>
</dbReference>
<dbReference type="HAMAP" id="MF_02205">
    <property type="entry name" value="DinG_proteobact"/>
    <property type="match status" value="1"/>
</dbReference>
<evidence type="ECO:0000256" key="4">
    <source>
        <dbReference type="ARBA" id="ARBA00022801"/>
    </source>
</evidence>
<dbReference type="GO" id="GO:0003677">
    <property type="term" value="F:DNA binding"/>
    <property type="evidence" value="ECO:0007669"/>
    <property type="project" value="UniProtKB-UniRule"/>
</dbReference>
<feature type="domain" description="Helicase ATP-binding" evidence="13">
    <location>
        <begin position="15"/>
        <end position="336"/>
    </location>
</feature>
<dbReference type="Pfam" id="PF06733">
    <property type="entry name" value="DEAD_2"/>
    <property type="match status" value="1"/>
</dbReference>
<feature type="binding site" evidence="11">
    <location>
        <position position="137"/>
    </location>
    <ligand>
        <name>[4Fe-4S] cluster</name>
        <dbReference type="ChEBI" id="CHEBI:49883"/>
    </ligand>
</feature>
<feature type="region of interest" description="Disordered" evidence="12">
    <location>
        <begin position="738"/>
        <end position="808"/>
    </location>
</feature>
<organism evidence="14 15">
    <name type="scientific">Malikia spinosa</name>
    <dbReference type="NCBI Taxonomy" id="86180"/>
    <lineage>
        <taxon>Bacteria</taxon>
        <taxon>Pseudomonadati</taxon>
        <taxon>Pseudomonadota</taxon>
        <taxon>Betaproteobacteria</taxon>
        <taxon>Burkholderiales</taxon>
        <taxon>Comamonadaceae</taxon>
        <taxon>Malikia</taxon>
    </lineage>
</organism>